<proteinExistence type="predicted"/>
<dbReference type="EMBL" id="JBHLVF010000037">
    <property type="protein sequence ID" value="MFC0394012.1"/>
    <property type="molecule type" value="Genomic_DNA"/>
</dbReference>
<evidence type="ECO:0000313" key="2">
    <source>
        <dbReference type="Proteomes" id="UP001589818"/>
    </source>
</evidence>
<comment type="caution">
    <text evidence="1">The sequence shown here is derived from an EMBL/GenBank/DDBJ whole genome shotgun (WGS) entry which is preliminary data.</text>
</comment>
<gene>
    <name evidence="1" type="ORF">ACFFJ8_21905</name>
</gene>
<name>A0ABV6JEM0_9BACL</name>
<dbReference type="Proteomes" id="UP001589818">
    <property type="component" value="Unassembled WGS sequence"/>
</dbReference>
<reference evidence="1 2" key="1">
    <citation type="submission" date="2024-09" db="EMBL/GenBank/DDBJ databases">
        <authorList>
            <person name="Sun Q."/>
            <person name="Mori K."/>
        </authorList>
    </citation>
    <scope>NUCLEOTIDE SEQUENCE [LARGE SCALE GENOMIC DNA]</scope>
    <source>
        <strain evidence="1 2">CCM 4839</strain>
    </source>
</reference>
<organism evidence="1 2">
    <name type="scientific">Paenibacillus mendelii</name>
    <dbReference type="NCBI Taxonomy" id="206163"/>
    <lineage>
        <taxon>Bacteria</taxon>
        <taxon>Bacillati</taxon>
        <taxon>Bacillota</taxon>
        <taxon>Bacilli</taxon>
        <taxon>Bacillales</taxon>
        <taxon>Paenibacillaceae</taxon>
        <taxon>Paenibacillus</taxon>
    </lineage>
</organism>
<protein>
    <submittedName>
        <fullName evidence="1">DUF4238 domain-containing protein</fullName>
    </submittedName>
</protein>
<accession>A0ABV6JEM0</accession>
<dbReference type="Pfam" id="PF14022">
    <property type="entry name" value="DUF4238"/>
    <property type="match status" value="1"/>
</dbReference>
<evidence type="ECO:0000313" key="1">
    <source>
        <dbReference type="EMBL" id="MFC0394012.1"/>
    </source>
</evidence>
<keyword evidence="2" id="KW-1185">Reference proteome</keyword>
<sequence length="342" mass="39582">MTQQPGVRQHIIPASHIGSFSNSDITPKRKRPVWYRRDGMKNASDLKAETLGIRKHIYTLYGENLEERYVDKTWKYVEENLPSAVQTLEEHNKTLLFNGTIWSTILVPFIAQLFVRGEDYGELLLARAPALEKLDEHFGPHGVSDNTNFNRLIDFQINCGLLCNAEWRLLHNQSKTPFVLSDLGYATFNAQRYGYGLGKGYLIPMSKTLMLVITRRNPKQEAIHIYGPNIMLLQGSLTDSNKARYFNQRIVKCAYSEAYGPTEEVLNQSWGNREIRRKDPIIGPALIQYPLKDKYKLDIHQQYMDKFKVPDLIIKEMYGGRIIEVVEETRGNSTYMLRYKEL</sequence>
<dbReference type="InterPro" id="IPR025332">
    <property type="entry name" value="DUF4238"/>
</dbReference>
<dbReference type="RefSeq" id="WP_204822063.1">
    <property type="nucleotide sequence ID" value="NZ_JANHOF010000023.1"/>
</dbReference>